<dbReference type="PANTHER" id="PTHR41313:SF1">
    <property type="entry name" value="DNA METHYLASE ADENINE-SPECIFIC DOMAIN-CONTAINING PROTEIN"/>
    <property type="match status" value="1"/>
</dbReference>
<dbReference type="Proteomes" id="UP000323393">
    <property type="component" value="Unassembled WGS sequence"/>
</dbReference>
<organism evidence="3 4">
    <name type="scientific">Sutcliffiella horikoshii</name>
    <dbReference type="NCBI Taxonomy" id="79883"/>
    <lineage>
        <taxon>Bacteria</taxon>
        <taxon>Bacillati</taxon>
        <taxon>Bacillota</taxon>
        <taxon>Bacilli</taxon>
        <taxon>Bacillales</taxon>
        <taxon>Bacillaceae</taxon>
        <taxon>Sutcliffiella</taxon>
    </lineage>
</organism>
<dbReference type="RefSeq" id="WP_148965705.1">
    <property type="nucleotide sequence ID" value="NZ_VTEU01000003.1"/>
</dbReference>
<protein>
    <submittedName>
        <fullName evidence="3">Class I SAM-dependent methyltransferase</fullName>
    </submittedName>
</protein>
<dbReference type="Pfam" id="PF21106">
    <property type="entry name" value="YtxK_like"/>
    <property type="match status" value="1"/>
</dbReference>
<feature type="domain" description="DNA methylase adenine-specific" evidence="1">
    <location>
        <begin position="96"/>
        <end position="311"/>
    </location>
</feature>
<dbReference type="InterPro" id="IPR003356">
    <property type="entry name" value="DNA_methylase_A-5"/>
</dbReference>
<dbReference type="SUPFAM" id="SSF53335">
    <property type="entry name" value="S-adenosyl-L-methionine-dependent methyltransferases"/>
    <property type="match status" value="1"/>
</dbReference>
<dbReference type="PIRSF" id="PIRSF026567">
    <property type="entry name" value="Adenine_mtase_bact_prd"/>
    <property type="match status" value="1"/>
</dbReference>
<evidence type="ECO:0000259" key="2">
    <source>
        <dbReference type="Pfam" id="PF21106"/>
    </source>
</evidence>
<proteinExistence type="predicted"/>
<dbReference type="EMBL" id="VTEU01000003">
    <property type="protein sequence ID" value="TYS58948.1"/>
    <property type="molecule type" value="Genomic_DNA"/>
</dbReference>
<dbReference type="PRINTS" id="PR00507">
    <property type="entry name" value="N12N6MTFRASE"/>
</dbReference>
<dbReference type="PANTHER" id="PTHR41313">
    <property type="entry name" value="ADENINE-SPECIFIC METHYLTRANSFERASE"/>
    <property type="match status" value="1"/>
</dbReference>
<dbReference type="Pfam" id="PF02384">
    <property type="entry name" value="N6_Mtase"/>
    <property type="match status" value="1"/>
</dbReference>
<dbReference type="InterPro" id="IPR048375">
    <property type="entry name" value="YtxK-like_N"/>
</dbReference>
<evidence type="ECO:0000313" key="3">
    <source>
        <dbReference type="EMBL" id="TYS58948.1"/>
    </source>
</evidence>
<dbReference type="CDD" id="cd02440">
    <property type="entry name" value="AdoMet_MTases"/>
    <property type="match status" value="1"/>
</dbReference>
<keyword evidence="3" id="KW-0808">Transferase</keyword>
<dbReference type="InterPro" id="IPR052933">
    <property type="entry name" value="DNA_Protect_Modify"/>
</dbReference>
<dbReference type="Gene3D" id="3.40.50.150">
    <property type="entry name" value="Vaccinia Virus protein VP39"/>
    <property type="match status" value="1"/>
</dbReference>
<dbReference type="GO" id="GO:0008170">
    <property type="term" value="F:N-methyltransferase activity"/>
    <property type="evidence" value="ECO:0007669"/>
    <property type="project" value="InterPro"/>
</dbReference>
<evidence type="ECO:0000259" key="1">
    <source>
        <dbReference type="Pfam" id="PF02384"/>
    </source>
</evidence>
<name>A0AA94WQ60_9BACI</name>
<gene>
    <name evidence="3" type="ORF">FZC74_09365</name>
</gene>
<comment type="caution">
    <text evidence="3">The sequence shown here is derived from an EMBL/GenBank/DDBJ whole genome shotgun (WGS) entry which is preliminary data.</text>
</comment>
<dbReference type="Gene3D" id="1.10.150.470">
    <property type="match status" value="1"/>
</dbReference>
<accession>A0AA94WQ60</accession>
<reference evidence="3 4" key="1">
    <citation type="submission" date="2019-08" db="EMBL/GenBank/DDBJ databases">
        <title>Bacillus genomes from the desert of Cuatro Cienegas, Coahuila.</title>
        <authorList>
            <person name="Olmedo-Alvarez G."/>
        </authorList>
    </citation>
    <scope>NUCLEOTIDE SEQUENCE [LARGE SCALE GENOMIC DNA]</scope>
    <source>
        <strain evidence="3 4">CH88_3T</strain>
    </source>
</reference>
<dbReference type="GO" id="GO:0003677">
    <property type="term" value="F:DNA binding"/>
    <property type="evidence" value="ECO:0007669"/>
    <property type="project" value="InterPro"/>
</dbReference>
<sequence length="333" mass="37578">MSITKLENTFSLFDTTAQILQEELDCTYLEALAETAENLFHGAVIQEEVSEVTKRRLEKEYSKQNLTSLQKEEIRKGFQLAILKGMKDAVQANHQMTPDAIAMFMGYLVGKYTSHLQQLTMLDPAIGTGNLLTAVLNHQPNKKLEAFGVDVDDLLVKLAYNNANLQEQAISLFNQDGLSNLFVEPVDVVVSDLPVGYYPDDNNAANFKLKAEEGHSYAHYLFIEQGLRYTKPGGHLLFLVPNSMFEEEEAKRVNALIKDEAYIQGMLQLPETMFQNKNHAKSILVLQKKGIGIEPPKEALLVNLPSFSNMQAMEKIMAQINHWFSEQKTKSNY</sequence>
<dbReference type="InterPro" id="IPR016843">
    <property type="entry name" value="S-AdoMet-dep_Ade-MeTrfase_prd"/>
</dbReference>
<evidence type="ECO:0000313" key="4">
    <source>
        <dbReference type="Proteomes" id="UP000323393"/>
    </source>
</evidence>
<dbReference type="GO" id="GO:0032259">
    <property type="term" value="P:methylation"/>
    <property type="evidence" value="ECO:0007669"/>
    <property type="project" value="UniProtKB-KW"/>
</dbReference>
<dbReference type="AlphaFoldDB" id="A0AA94WQ60"/>
<dbReference type="InterPro" id="IPR029063">
    <property type="entry name" value="SAM-dependent_MTases_sf"/>
</dbReference>
<keyword evidence="3" id="KW-0489">Methyltransferase</keyword>
<feature type="domain" description="YtxK-like N-terminal helical" evidence="2">
    <location>
        <begin position="7"/>
        <end position="86"/>
    </location>
</feature>